<dbReference type="Proteomes" id="UP000297890">
    <property type="component" value="Unassembled WGS sequence"/>
</dbReference>
<sequence length="137" mass="15430">MSGIRSIKMYEIFGDEDDSDDVQYNFDRPEDVLVKVIDDGEFPNRDWGKYRIDDLYILTPLSEDGYAGAASYEQEYGGFLDYAIMGALPAPDAPGIYLISGITATYHCGDGWETDDDMEFHIPPMTPATPEEYRGVF</sequence>
<evidence type="ECO:0000313" key="2">
    <source>
        <dbReference type="Proteomes" id="UP000297890"/>
    </source>
</evidence>
<keyword evidence="2" id="KW-1185">Reference proteome</keyword>
<proteinExistence type="predicted"/>
<reference evidence="1 2" key="1">
    <citation type="journal article" date="2019" name="ISME J.">
        <title>Candidatus Macondimonas diazotrophica, a novel gammaproteobacterial genus dominating crude-oil-contaminated coastal sediments.</title>
        <authorList>
            <person name="Karthikeyan S."/>
            <person name="Konstantinidis K."/>
        </authorList>
    </citation>
    <scope>NUCLEOTIDE SEQUENCE [LARGE SCALE GENOMIC DNA]</scope>
    <source>
        <strain evidence="1 2">KTK01</strain>
    </source>
</reference>
<protein>
    <submittedName>
        <fullName evidence="1">Uncharacterized protein</fullName>
    </submittedName>
</protein>
<organism evidence="1 2">
    <name type="scientific">Candidatus Macondimonas diazotrophica</name>
    <dbReference type="NCBI Taxonomy" id="2305248"/>
    <lineage>
        <taxon>Bacteria</taxon>
        <taxon>Pseudomonadati</taxon>
        <taxon>Pseudomonadota</taxon>
        <taxon>Gammaproteobacteria</taxon>
        <taxon>Chromatiales</taxon>
        <taxon>Ectothiorhodospiraceae</taxon>
        <taxon>Candidatus Macondimonas</taxon>
    </lineage>
</organism>
<dbReference type="AlphaFoldDB" id="A0A4Z0F6B6"/>
<name>A0A4Z0F6B6_9GAMM</name>
<evidence type="ECO:0000313" key="1">
    <source>
        <dbReference type="EMBL" id="TFZ80944.1"/>
    </source>
</evidence>
<gene>
    <name evidence="1" type="ORF">E4680_13640</name>
</gene>
<comment type="caution">
    <text evidence="1">The sequence shown here is derived from an EMBL/GenBank/DDBJ whole genome shotgun (WGS) entry which is preliminary data.</text>
</comment>
<dbReference type="EMBL" id="SRIO01000046">
    <property type="protein sequence ID" value="TFZ80944.1"/>
    <property type="molecule type" value="Genomic_DNA"/>
</dbReference>
<dbReference type="RefSeq" id="WP_135282973.1">
    <property type="nucleotide sequence ID" value="NZ_SRIO01000046.1"/>
</dbReference>
<accession>A0A4Z0F6B6</accession>